<dbReference type="SUPFAM" id="SSF90123">
    <property type="entry name" value="ABC transporter transmembrane region"/>
    <property type="match status" value="1"/>
</dbReference>
<proteinExistence type="predicted"/>
<keyword evidence="8" id="KW-0547">Nucleotide-binding</keyword>
<feature type="transmembrane region" description="Helical" evidence="6">
    <location>
        <begin position="46"/>
        <end position="64"/>
    </location>
</feature>
<dbReference type="Gene3D" id="1.20.1560.10">
    <property type="entry name" value="ABC transporter type 1, transmembrane domain"/>
    <property type="match status" value="1"/>
</dbReference>
<dbReference type="GO" id="GO:0005524">
    <property type="term" value="F:ATP binding"/>
    <property type="evidence" value="ECO:0007669"/>
    <property type="project" value="UniProtKB-KW"/>
</dbReference>
<dbReference type="RefSeq" id="WP_128797491.1">
    <property type="nucleotide sequence ID" value="NZ_CP034669.1"/>
</dbReference>
<dbReference type="GO" id="GO:0140359">
    <property type="term" value="F:ABC-type transporter activity"/>
    <property type="evidence" value="ECO:0007669"/>
    <property type="project" value="InterPro"/>
</dbReference>
<dbReference type="InterPro" id="IPR011527">
    <property type="entry name" value="ABC1_TM_dom"/>
</dbReference>
<keyword evidence="3 6" id="KW-1133">Transmembrane helix</keyword>
<dbReference type="InterPro" id="IPR036640">
    <property type="entry name" value="ABC1_TM_sf"/>
</dbReference>
<dbReference type="EMBL" id="CP034669">
    <property type="protein sequence ID" value="QAT85773.1"/>
    <property type="molecule type" value="Genomic_DNA"/>
</dbReference>
<dbReference type="PROSITE" id="PS50929">
    <property type="entry name" value="ABC_TM1F"/>
    <property type="match status" value="1"/>
</dbReference>
<feature type="domain" description="ABC transmembrane type-1" evidence="7">
    <location>
        <begin position="18"/>
        <end position="238"/>
    </location>
</feature>
<dbReference type="Proteomes" id="UP000288758">
    <property type="component" value="Chromosome"/>
</dbReference>
<dbReference type="AlphaFoldDB" id="A0A410RV28"/>
<evidence type="ECO:0000313" key="8">
    <source>
        <dbReference type="EMBL" id="QAT85773.1"/>
    </source>
</evidence>
<feature type="compositionally biased region" description="Basic residues" evidence="5">
    <location>
        <begin position="262"/>
        <end position="271"/>
    </location>
</feature>
<feature type="transmembrane region" description="Helical" evidence="6">
    <location>
        <begin position="149"/>
        <end position="167"/>
    </location>
</feature>
<organism evidence="8 9">
    <name type="scientific">Corallococcus coralloides</name>
    <name type="common">Myxococcus coralloides</name>
    <dbReference type="NCBI Taxonomy" id="184914"/>
    <lineage>
        <taxon>Bacteria</taxon>
        <taxon>Pseudomonadati</taxon>
        <taxon>Myxococcota</taxon>
        <taxon>Myxococcia</taxon>
        <taxon>Myxococcales</taxon>
        <taxon>Cystobacterineae</taxon>
        <taxon>Myxococcaceae</taxon>
        <taxon>Corallococcus</taxon>
    </lineage>
</organism>
<evidence type="ECO:0000256" key="4">
    <source>
        <dbReference type="ARBA" id="ARBA00023136"/>
    </source>
</evidence>
<evidence type="ECO:0000256" key="2">
    <source>
        <dbReference type="ARBA" id="ARBA00022692"/>
    </source>
</evidence>
<evidence type="ECO:0000256" key="3">
    <source>
        <dbReference type="ARBA" id="ARBA00022989"/>
    </source>
</evidence>
<dbReference type="GO" id="GO:0005886">
    <property type="term" value="C:plasma membrane"/>
    <property type="evidence" value="ECO:0007669"/>
    <property type="project" value="UniProtKB-SubCell"/>
</dbReference>
<feature type="region of interest" description="Disordered" evidence="5">
    <location>
        <begin position="258"/>
        <end position="283"/>
    </location>
</feature>
<evidence type="ECO:0000259" key="7">
    <source>
        <dbReference type="PROSITE" id="PS50929"/>
    </source>
</evidence>
<accession>A0A410RV28</accession>
<keyword evidence="4 6" id="KW-0472">Membrane</keyword>
<feature type="transmembrane region" description="Helical" evidence="6">
    <location>
        <begin position="115"/>
        <end position="143"/>
    </location>
</feature>
<dbReference type="Pfam" id="PF00664">
    <property type="entry name" value="ABC_membrane"/>
    <property type="match status" value="1"/>
</dbReference>
<evidence type="ECO:0000256" key="5">
    <source>
        <dbReference type="SAM" id="MobiDB-lite"/>
    </source>
</evidence>
<evidence type="ECO:0000256" key="6">
    <source>
        <dbReference type="SAM" id="Phobius"/>
    </source>
</evidence>
<comment type="subcellular location">
    <subcellularLocation>
        <location evidence="1">Cell membrane</location>
        <topology evidence="1">Multi-pass membrane protein</topology>
    </subcellularLocation>
</comment>
<protein>
    <submittedName>
        <fullName evidence="8">ABC transporter ATP-binding protein</fullName>
    </submittedName>
</protein>
<gene>
    <name evidence="8" type="primary">syrD_3</name>
    <name evidence="8" type="ORF">EJ065_4216</name>
</gene>
<keyword evidence="8" id="KW-0067">ATP-binding</keyword>
<reference evidence="8 9" key="1">
    <citation type="submission" date="2018-12" db="EMBL/GenBank/DDBJ databases">
        <title>Complete Genome Sequence of the Corallopyronin A producing Myxobacterium Corallococcus coralloides B035.</title>
        <authorList>
            <person name="Bouhired S.M."/>
            <person name="Rupp O."/>
            <person name="Blom J."/>
            <person name="Schaeberle T.F."/>
            <person name="Kehraus S."/>
            <person name="Schiefer A."/>
            <person name="Pfarr K."/>
            <person name="Goesmann A."/>
            <person name="Hoerauf A."/>
            <person name="Koenig G.M."/>
        </authorList>
    </citation>
    <scope>NUCLEOTIDE SEQUENCE [LARGE SCALE GENOMIC DNA]</scope>
    <source>
        <strain evidence="8 9">B035</strain>
    </source>
</reference>
<evidence type="ECO:0000256" key="1">
    <source>
        <dbReference type="ARBA" id="ARBA00004651"/>
    </source>
</evidence>
<evidence type="ECO:0000313" key="9">
    <source>
        <dbReference type="Proteomes" id="UP000288758"/>
    </source>
</evidence>
<name>A0A410RV28_CORCK</name>
<sequence length="341" mass="37110">MKFLALLFRTSPASLIPVTLFGLLSGASNAGLIALINHALASQLQVSSAVALGFVVLGVLTLLLRYGTQALVNKLNGDALFDMRMRLARQVVATPLRRLEEQGIPNVMSVLTEDLFVISTALGVLPRFLTNIAIALGCCVYLAWLSWQLLVGLLLVIALSVVGYRLLARRAILDLQRTREHQGALYKQLRGLTEGIKELKLHQERRAAFLTEEVEATSSLVRALQIRIGNVFAATGSLGPGARHCGAGCGHARVRAAPGRARMGRPRRQLRHQSLGKEGREDRDELEALGLERGLDIRQGAVDHPVSAGAAWFYSECRRADSLWTVLGCLAGNYWTTVSTC</sequence>
<keyword evidence="2 6" id="KW-0812">Transmembrane</keyword>